<gene>
    <name evidence="1" type="ORF">DN757_01690</name>
</gene>
<sequence>MSYIKKDELKRMLHYFFVQGCNAGYGIDVGESLIQQEEEAFNMIYDEYTETLKERGKVNGIHS</sequence>
<proteinExistence type="predicted"/>
<evidence type="ECO:0000313" key="1">
    <source>
        <dbReference type="EMBL" id="PZT57395.1"/>
    </source>
</evidence>
<accession>A0A2W6NNQ4</accession>
<protein>
    <submittedName>
        <fullName evidence="1">Uncharacterized protein</fullName>
    </submittedName>
</protein>
<evidence type="ECO:0000313" key="2">
    <source>
        <dbReference type="Proteomes" id="UP000249204"/>
    </source>
</evidence>
<organism evidence="1 2">
    <name type="scientific">Paenibacillus silvae</name>
    <dbReference type="NCBI Taxonomy" id="1325358"/>
    <lineage>
        <taxon>Bacteria</taxon>
        <taxon>Bacillati</taxon>
        <taxon>Bacillota</taxon>
        <taxon>Bacilli</taxon>
        <taxon>Bacillales</taxon>
        <taxon>Paenibacillaceae</taxon>
        <taxon>Paenibacillus</taxon>
    </lineage>
</organism>
<dbReference type="RefSeq" id="WP_111268546.1">
    <property type="nucleotide sequence ID" value="NZ_QKWW01000006.1"/>
</dbReference>
<name>A0A2W6NNQ4_9BACL</name>
<dbReference type="AlphaFoldDB" id="A0A2W6NNQ4"/>
<dbReference type="EMBL" id="QKWW01000006">
    <property type="protein sequence ID" value="PZT57395.1"/>
    <property type="molecule type" value="Genomic_DNA"/>
</dbReference>
<comment type="caution">
    <text evidence="1">The sequence shown here is derived from an EMBL/GenBank/DDBJ whole genome shotgun (WGS) entry which is preliminary data.</text>
</comment>
<dbReference type="Proteomes" id="UP000249204">
    <property type="component" value="Unassembled WGS sequence"/>
</dbReference>
<reference evidence="1 2" key="1">
    <citation type="submission" date="2018-06" db="EMBL/GenBank/DDBJ databases">
        <title>Isolation of heavy metals resistant Paenibacillus silvae NC2 from Gold-Copper mine in ZiJin, China.</title>
        <authorList>
            <person name="Xu J."/>
            <person name="Mazhar H.S."/>
            <person name="Rensing C."/>
        </authorList>
    </citation>
    <scope>NUCLEOTIDE SEQUENCE [LARGE SCALE GENOMIC DNA]</scope>
    <source>
        <strain evidence="1 2">NC2</strain>
    </source>
</reference>